<organism evidence="1 3">
    <name type="scientific">Corynebacterium striatum</name>
    <dbReference type="NCBI Taxonomy" id="43770"/>
    <lineage>
        <taxon>Bacteria</taxon>
        <taxon>Bacillati</taxon>
        <taxon>Actinomycetota</taxon>
        <taxon>Actinomycetes</taxon>
        <taxon>Mycobacteriales</taxon>
        <taxon>Corynebacteriaceae</taxon>
        <taxon>Corynebacterium</taxon>
    </lineage>
</organism>
<dbReference type="SUPFAM" id="SSF142906">
    <property type="entry name" value="YjbR-like"/>
    <property type="match status" value="1"/>
</dbReference>
<dbReference type="Pfam" id="PF04237">
    <property type="entry name" value="YjbR"/>
    <property type="match status" value="1"/>
</dbReference>
<dbReference type="EMBL" id="CP068158">
    <property type="protein sequence ID" value="QQU78125.1"/>
    <property type="molecule type" value="Genomic_DNA"/>
</dbReference>
<name>A0ABC8CPY5_CORST</name>
<keyword evidence="2" id="KW-0238">DNA-binding</keyword>
<dbReference type="InterPro" id="IPR038056">
    <property type="entry name" value="YjbR-like_sf"/>
</dbReference>
<evidence type="ECO:0000313" key="1">
    <source>
        <dbReference type="EMBL" id="ATZ09138.1"/>
    </source>
</evidence>
<reference evidence="1 3" key="1">
    <citation type="submission" date="2017-11" db="EMBL/GenBank/DDBJ databases">
        <title>Whole genome sequencing of cultured pathogen.</title>
        <authorList>
            <person name="Hoffmann M."/>
            <person name="Sanchez M."/>
            <person name="Timme R."/>
            <person name="Nudel K."/>
            <person name="Bry L."/>
        </authorList>
    </citation>
    <scope>NUCLEOTIDE SEQUENCE [LARGE SCALE GENOMIC DNA]</scope>
    <source>
        <strain evidence="1 3">216</strain>
    </source>
</reference>
<dbReference type="PANTHER" id="PTHR35145">
    <property type="entry name" value="CYTOPLASMIC PROTEIN-RELATED"/>
    <property type="match status" value="1"/>
</dbReference>
<evidence type="ECO:0000313" key="2">
    <source>
        <dbReference type="EMBL" id="QQU78125.1"/>
    </source>
</evidence>
<reference evidence="2 4" key="2">
    <citation type="submission" date="2021-01" db="EMBL/GenBank/DDBJ databases">
        <title>FDA dAtabase for Regulatory Grade micrObial Sequences (FDA-ARGOS): Supporting development and validation of Infectious Disease Dx tests.</title>
        <authorList>
            <person name="Sproer C."/>
            <person name="Gronow S."/>
            <person name="Severitt S."/>
            <person name="Schroder I."/>
            <person name="Tallon L."/>
            <person name="Sadzewicz L."/>
            <person name="Zhao X."/>
            <person name="Boylan J."/>
            <person name="Ott S."/>
            <person name="Bowen H."/>
            <person name="Vavikolanu K."/>
            <person name="Mehta A."/>
            <person name="Aluvathingal J."/>
            <person name="Nadendla S."/>
            <person name="Lowell S."/>
            <person name="Myers T."/>
            <person name="Yan Y."/>
            <person name="Sichtig H."/>
        </authorList>
    </citation>
    <scope>NUCLEOTIDE SEQUENCE [LARGE SCALE GENOMIC DNA]</scope>
    <source>
        <strain evidence="2 4">FDAARGOS_1115</strain>
    </source>
</reference>
<dbReference type="RefSeq" id="WP_046645749.1">
    <property type="nucleotide sequence ID" value="NZ_CAACYF010000002.1"/>
</dbReference>
<evidence type="ECO:0000313" key="3">
    <source>
        <dbReference type="Proteomes" id="UP000231994"/>
    </source>
</evidence>
<gene>
    <name evidence="1" type="ORF">A9D01_10670</name>
    <name evidence="2" type="ORF">I6I72_06430</name>
</gene>
<dbReference type="Proteomes" id="UP000595757">
    <property type="component" value="Chromosome"/>
</dbReference>
<sequence>MEAEALHTAADHAALALADAESYRFVEGWHAWRVGGKWFMLASEYKGQRVLILKAPPEDVAALQEGYADIGPAYHMNKKHWYTVFPGPSITEQLITELVQESYMAVVKGMPKAQRPAGWQEAVK</sequence>
<dbReference type="Gene3D" id="3.90.1150.30">
    <property type="match status" value="1"/>
</dbReference>
<dbReference type="AlphaFoldDB" id="A0ABC8CPY5"/>
<dbReference type="PANTHER" id="PTHR35145:SF1">
    <property type="entry name" value="CYTOPLASMIC PROTEIN"/>
    <property type="match status" value="1"/>
</dbReference>
<dbReference type="InterPro" id="IPR058532">
    <property type="entry name" value="YjbR/MT2646/Rv2570-like"/>
</dbReference>
<protein>
    <submittedName>
        <fullName evidence="1">Cytoplasmic protein</fullName>
    </submittedName>
    <submittedName>
        <fullName evidence="2">MmcQ/YjbR family DNA-binding protein</fullName>
    </submittedName>
</protein>
<proteinExistence type="predicted"/>
<dbReference type="EMBL" id="CP024932">
    <property type="protein sequence ID" value="ATZ09138.1"/>
    <property type="molecule type" value="Genomic_DNA"/>
</dbReference>
<dbReference type="GeneID" id="72411617"/>
<evidence type="ECO:0000313" key="4">
    <source>
        <dbReference type="Proteomes" id="UP000595757"/>
    </source>
</evidence>
<keyword evidence="4" id="KW-1185">Reference proteome</keyword>
<dbReference type="GO" id="GO:0003677">
    <property type="term" value="F:DNA binding"/>
    <property type="evidence" value="ECO:0007669"/>
    <property type="project" value="UniProtKB-KW"/>
</dbReference>
<dbReference type="Proteomes" id="UP000231994">
    <property type="component" value="Chromosome"/>
</dbReference>
<dbReference type="InterPro" id="IPR007351">
    <property type="entry name" value="YjbR"/>
</dbReference>
<accession>A0ABC8CPY5</accession>